<dbReference type="SUPFAM" id="SSF47336">
    <property type="entry name" value="ACP-like"/>
    <property type="match status" value="1"/>
</dbReference>
<evidence type="ECO:0000313" key="6">
    <source>
        <dbReference type="EMBL" id="CUH62504.1"/>
    </source>
</evidence>
<dbReference type="SMART" id="SM00823">
    <property type="entry name" value="PKS_PP"/>
    <property type="match status" value="1"/>
</dbReference>
<dbReference type="EMBL" id="CYSC01000003">
    <property type="protein sequence ID" value="CUH70307.1"/>
    <property type="molecule type" value="Genomic_DNA"/>
</dbReference>
<dbReference type="GO" id="GO:0031956">
    <property type="term" value="F:medium-chain fatty acid-CoA ligase activity"/>
    <property type="evidence" value="ECO:0007669"/>
    <property type="project" value="TreeGrafter"/>
</dbReference>
<dbReference type="InterPro" id="IPR000873">
    <property type="entry name" value="AMP-dep_synth/lig_dom"/>
</dbReference>
<dbReference type="Pfam" id="PF00501">
    <property type="entry name" value="AMP-binding"/>
    <property type="match status" value="1"/>
</dbReference>
<dbReference type="Gene3D" id="3.30.300.30">
    <property type="match status" value="1"/>
</dbReference>
<dbReference type="Pfam" id="PF13193">
    <property type="entry name" value="AMP-binding_C"/>
    <property type="match status" value="1"/>
</dbReference>
<dbReference type="EC" id="6.2.1.-" evidence="6 7"/>
<comment type="similarity">
    <text evidence="1">Belongs to the ATP-dependent AMP-binding enzyme family.</text>
</comment>
<name>A0A0P1F419_9RHOB</name>
<dbReference type="PANTHER" id="PTHR43201:SF5">
    <property type="entry name" value="MEDIUM-CHAIN ACYL-COA LIGASE ACSF2, MITOCHONDRIAL"/>
    <property type="match status" value="1"/>
</dbReference>
<evidence type="ECO:0000259" key="5">
    <source>
        <dbReference type="PROSITE" id="PS50075"/>
    </source>
</evidence>
<evidence type="ECO:0000313" key="9">
    <source>
        <dbReference type="Proteomes" id="UP000051887"/>
    </source>
</evidence>
<dbReference type="InterPro" id="IPR025110">
    <property type="entry name" value="AMP-bd_C"/>
</dbReference>
<dbReference type="Proteomes" id="UP000051086">
    <property type="component" value="Unassembled WGS sequence"/>
</dbReference>
<dbReference type="GO" id="GO:0031177">
    <property type="term" value="F:phosphopantetheine binding"/>
    <property type="evidence" value="ECO:0007669"/>
    <property type="project" value="InterPro"/>
</dbReference>
<dbReference type="InterPro" id="IPR036736">
    <property type="entry name" value="ACP-like_sf"/>
</dbReference>
<evidence type="ECO:0000313" key="7">
    <source>
        <dbReference type="EMBL" id="CUH70307.1"/>
    </source>
</evidence>
<dbReference type="Pfam" id="PF00550">
    <property type="entry name" value="PP-binding"/>
    <property type="match status" value="1"/>
</dbReference>
<dbReference type="Gene3D" id="1.10.1200.10">
    <property type="entry name" value="ACP-like"/>
    <property type="match status" value="1"/>
</dbReference>
<dbReference type="InterPro" id="IPR042099">
    <property type="entry name" value="ANL_N_sf"/>
</dbReference>
<evidence type="ECO:0000256" key="4">
    <source>
        <dbReference type="ARBA" id="ARBA00022598"/>
    </source>
</evidence>
<dbReference type="InterPro" id="IPR020806">
    <property type="entry name" value="PKS_PP-bd"/>
</dbReference>
<dbReference type="PANTHER" id="PTHR43201">
    <property type="entry name" value="ACYL-COA SYNTHETASE"/>
    <property type="match status" value="1"/>
</dbReference>
<dbReference type="AlphaFoldDB" id="A0A0P1F419"/>
<keyword evidence="8" id="KW-1185">Reference proteome</keyword>
<keyword evidence="4 7" id="KW-0436">Ligase</keyword>
<proteinExistence type="inferred from homology"/>
<protein>
    <submittedName>
        <fullName evidence="6 7">Sulfoacetate--CoA ligase</fullName>
        <ecNumber evidence="6 7">6.2.1.-</ecNumber>
    </submittedName>
</protein>
<dbReference type="Gene3D" id="3.40.50.12780">
    <property type="entry name" value="N-terminal domain of ligase-like"/>
    <property type="match status" value="1"/>
</dbReference>
<dbReference type="EMBL" id="CYSB01000004">
    <property type="protein sequence ID" value="CUH62504.1"/>
    <property type="molecule type" value="Genomic_DNA"/>
</dbReference>
<evidence type="ECO:0000256" key="3">
    <source>
        <dbReference type="ARBA" id="ARBA00022553"/>
    </source>
</evidence>
<keyword evidence="3" id="KW-0597">Phosphoprotein</keyword>
<reference evidence="6 8" key="1">
    <citation type="submission" date="2015-09" db="EMBL/GenBank/DDBJ databases">
        <authorList>
            <person name="Rodrigo-Torres L."/>
            <person name="Arahal D.R."/>
        </authorList>
    </citation>
    <scope>NUCLEOTIDE SEQUENCE [LARGE SCALE GENOMIC DNA]</scope>
    <source>
        <strain evidence="6 8">CECT 5118</strain>
    </source>
</reference>
<dbReference type="InterPro" id="IPR045851">
    <property type="entry name" value="AMP-bd_C_sf"/>
</dbReference>
<dbReference type="GO" id="GO:0006631">
    <property type="term" value="P:fatty acid metabolic process"/>
    <property type="evidence" value="ECO:0007669"/>
    <property type="project" value="TreeGrafter"/>
</dbReference>
<feature type="domain" description="Carrier" evidence="5">
    <location>
        <begin position="509"/>
        <end position="584"/>
    </location>
</feature>
<keyword evidence="2" id="KW-0596">Phosphopantetheine</keyword>
<evidence type="ECO:0000256" key="1">
    <source>
        <dbReference type="ARBA" id="ARBA00006432"/>
    </source>
</evidence>
<reference evidence="7 9" key="2">
    <citation type="submission" date="2015-09" db="EMBL/GenBank/DDBJ databases">
        <authorList>
            <consortium name="Swine Surveillance"/>
        </authorList>
    </citation>
    <scope>NUCLEOTIDE SEQUENCE [LARGE SCALE GENOMIC DNA]</scope>
    <source>
        <strain evidence="7 9">5120</strain>
    </source>
</reference>
<dbReference type="InterPro" id="IPR009081">
    <property type="entry name" value="PP-bd_ACP"/>
</dbReference>
<dbReference type="SUPFAM" id="SSF56801">
    <property type="entry name" value="Acetyl-CoA synthetase-like"/>
    <property type="match status" value="1"/>
</dbReference>
<dbReference type="PROSITE" id="PS50075">
    <property type="entry name" value="CARRIER"/>
    <property type="match status" value="1"/>
</dbReference>
<gene>
    <name evidence="7" type="primary">sauT</name>
    <name evidence="6" type="ORF">TL5118_00049</name>
    <name evidence="7" type="ORF">TL5120_00080</name>
</gene>
<dbReference type="Proteomes" id="UP000051887">
    <property type="component" value="Unassembled WGS sequence"/>
</dbReference>
<evidence type="ECO:0000256" key="2">
    <source>
        <dbReference type="ARBA" id="ARBA00022450"/>
    </source>
</evidence>
<sequence>MLFEFRGTLVKNFGQQLIAALRQKGAEAALICTERGDQSGDQFADQLLCLSRQMIAAGAAEGSRVALIAPQPEEAVRGFLASMHSHTAAPLNPDYTTDEFLFYLQDLRPSLVLLGQGASAAAEAAVAQMGLNTLRFADLAGAEFASEHAPAALDDVAMILHTSGTTARPKMVALTQANLAASCANIAASLSLQAKDRSLCAMPLFHIHGLMASLCAPLLSGGSVVLTGKFNPVSFTDALSRYQPTWYSAVPTIHLALINHLEGIGQIPNHSLRLIRSSSASLPPSVIARLETTFGAPLIEAYGMTEASHQIAANPLPPAQRKPGTVGPASGTEIDVVDDAGTPLAAGVTGHVVIRGAGVTPGYIDHPEANAEGFRGGSFWTGDLGFLDPEGYLTLTGRSKEQINRGGQKISPREVDEALMDIAGIADAVAFAMPHDSLGEDLVAAVILQRGQALSAQDIRLRLFERLADYKVPSQIAVVDHIPVGATGKRQRLQMWSALKGAFAVAPQPPRDALEFILCEFTAEALGLEEIGRDDNFFNLGGNSIIGFQLSITLGGLLGCHVVPSALFRFPTAEALADHLRPQMSKDNLDRLEAAVQDSAEDA</sequence>
<evidence type="ECO:0000313" key="8">
    <source>
        <dbReference type="Proteomes" id="UP000051086"/>
    </source>
</evidence>
<organism evidence="7 9">
    <name type="scientific">Thalassovita autumnalis</name>
    <dbReference type="NCBI Taxonomy" id="2072972"/>
    <lineage>
        <taxon>Bacteria</taxon>
        <taxon>Pseudomonadati</taxon>
        <taxon>Pseudomonadota</taxon>
        <taxon>Alphaproteobacteria</taxon>
        <taxon>Rhodobacterales</taxon>
        <taxon>Roseobacteraceae</taxon>
        <taxon>Thalassovita</taxon>
    </lineage>
</organism>
<accession>A0A0P1F419</accession>